<protein>
    <submittedName>
        <fullName evidence="1">Uncharacterized protein</fullName>
    </submittedName>
</protein>
<organism evidence="1 2">
    <name type="scientific">Araneus ventricosus</name>
    <name type="common">Orbweaver spider</name>
    <name type="synonym">Epeira ventricosa</name>
    <dbReference type="NCBI Taxonomy" id="182803"/>
    <lineage>
        <taxon>Eukaryota</taxon>
        <taxon>Metazoa</taxon>
        <taxon>Ecdysozoa</taxon>
        <taxon>Arthropoda</taxon>
        <taxon>Chelicerata</taxon>
        <taxon>Arachnida</taxon>
        <taxon>Araneae</taxon>
        <taxon>Araneomorphae</taxon>
        <taxon>Entelegynae</taxon>
        <taxon>Araneoidea</taxon>
        <taxon>Araneidae</taxon>
        <taxon>Araneus</taxon>
    </lineage>
</organism>
<evidence type="ECO:0000313" key="2">
    <source>
        <dbReference type="Proteomes" id="UP000499080"/>
    </source>
</evidence>
<comment type="caution">
    <text evidence="1">The sequence shown here is derived from an EMBL/GenBank/DDBJ whole genome shotgun (WGS) entry which is preliminary data.</text>
</comment>
<sequence length="97" mass="11396">MINTSNTFMHRFPLISYMTNAIDNRTSSKFTYPYFQSIQRNSLGFFHLSKRRQDRIIGFRIHQESGTLDFLPVMGAFLHKRPQLLTPGGLIIRDFEL</sequence>
<keyword evidence="2" id="KW-1185">Reference proteome</keyword>
<dbReference type="EMBL" id="BGPR01003598">
    <property type="protein sequence ID" value="GBM90133.1"/>
    <property type="molecule type" value="Genomic_DNA"/>
</dbReference>
<proteinExistence type="predicted"/>
<gene>
    <name evidence="1" type="ORF">AVEN_20263_1</name>
</gene>
<name>A0A4Y2JIH5_ARAVE</name>
<dbReference type="AlphaFoldDB" id="A0A4Y2JIH5"/>
<reference evidence="1 2" key="1">
    <citation type="journal article" date="2019" name="Sci. Rep.">
        <title>Orb-weaving spider Araneus ventricosus genome elucidates the spidroin gene catalogue.</title>
        <authorList>
            <person name="Kono N."/>
            <person name="Nakamura H."/>
            <person name="Ohtoshi R."/>
            <person name="Moran D.A.P."/>
            <person name="Shinohara A."/>
            <person name="Yoshida Y."/>
            <person name="Fujiwara M."/>
            <person name="Mori M."/>
            <person name="Tomita M."/>
            <person name="Arakawa K."/>
        </authorList>
    </citation>
    <scope>NUCLEOTIDE SEQUENCE [LARGE SCALE GENOMIC DNA]</scope>
</reference>
<dbReference type="Proteomes" id="UP000499080">
    <property type="component" value="Unassembled WGS sequence"/>
</dbReference>
<accession>A0A4Y2JIH5</accession>
<evidence type="ECO:0000313" key="1">
    <source>
        <dbReference type="EMBL" id="GBM90133.1"/>
    </source>
</evidence>